<dbReference type="Proteomes" id="UP000518266">
    <property type="component" value="Unassembled WGS sequence"/>
</dbReference>
<comment type="caution">
    <text evidence="1">The sequence shown here is derived from an EMBL/GenBank/DDBJ whole genome shotgun (WGS) entry which is preliminary data.</text>
</comment>
<organism evidence="1 2">
    <name type="scientific">Dissostichus mawsoni</name>
    <name type="common">Antarctic cod</name>
    <dbReference type="NCBI Taxonomy" id="36200"/>
    <lineage>
        <taxon>Eukaryota</taxon>
        <taxon>Metazoa</taxon>
        <taxon>Chordata</taxon>
        <taxon>Craniata</taxon>
        <taxon>Vertebrata</taxon>
        <taxon>Euteleostomi</taxon>
        <taxon>Actinopterygii</taxon>
        <taxon>Neopterygii</taxon>
        <taxon>Teleostei</taxon>
        <taxon>Neoteleostei</taxon>
        <taxon>Acanthomorphata</taxon>
        <taxon>Eupercaria</taxon>
        <taxon>Perciformes</taxon>
        <taxon>Notothenioidei</taxon>
        <taxon>Nototheniidae</taxon>
        <taxon>Dissostichus</taxon>
    </lineage>
</organism>
<dbReference type="EMBL" id="JAAKFY010000024">
    <property type="protein sequence ID" value="KAF3835924.1"/>
    <property type="molecule type" value="Genomic_DNA"/>
</dbReference>
<accession>A0A7J5XFW7</accession>
<gene>
    <name evidence="1" type="ORF">F7725_028482</name>
</gene>
<evidence type="ECO:0000313" key="1">
    <source>
        <dbReference type="EMBL" id="KAF3835924.1"/>
    </source>
</evidence>
<keyword evidence="2" id="KW-1185">Reference proteome</keyword>
<dbReference type="AlphaFoldDB" id="A0A7J5XFW7"/>
<sequence>MMVSLLSADEAVGASVSPCCLDDGVDTFYDKLERENRAGKGDPGSLPTLYSPKEQEEFACKRWFISASHGGTSLKRTNINQHSWDFFIVVFFLE</sequence>
<proteinExistence type="predicted"/>
<reference evidence="1 2" key="1">
    <citation type="submission" date="2020-03" db="EMBL/GenBank/DDBJ databases">
        <title>Dissostichus mawsoni Genome sequencing and assembly.</title>
        <authorList>
            <person name="Park H."/>
        </authorList>
    </citation>
    <scope>NUCLEOTIDE SEQUENCE [LARGE SCALE GENOMIC DNA]</scope>
    <source>
        <strain evidence="1">DM0001</strain>
        <tissue evidence="1">Muscle</tissue>
    </source>
</reference>
<evidence type="ECO:0000313" key="2">
    <source>
        <dbReference type="Proteomes" id="UP000518266"/>
    </source>
</evidence>
<protein>
    <submittedName>
        <fullName evidence="1">Uncharacterized protein</fullName>
    </submittedName>
</protein>
<name>A0A7J5XFW7_DISMA</name>